<proteinExistence type="predicted"/>
<organism evidence="2 3">
    <name type="scientific">Haloarcula hispanica tailed virus 2</name>
    <dbReference type="NCBI Taxonomy" id="1273751"/>
    <lineage>
        <taxon>Viruses</taxon>
        <taxon>Duplodnaviria</taxon>
        <taxon>Heunggongvirae</taxon>
        <taxon>Uroviricota</taxon>
        <taxon>Caudoviricetes</taxon>
        <taxon>Saparoviridae</taxon>
        <taxon>Halohivirus</taxon>
        <taxon>Halohivirus suolae</taxon>
        <taxon>Halohivirus HHTV2</taxon>
    </lineage>
</organism>
<gene>
    <name evidence="2" type="primary">2</name>
    <name evidence="2" type="ORF">HHTV2_2</name>
</gene>
<evidence type="ECO:0000313" key="2">
    <source>
        <dbReference type="EMBL" id="AGM11169.1"/>
    </source>
</evidence>
<feature type="region of interest" description="Disordered" evidence="1">
    <location>
        <begin position="250"/>
        <end position="355"/>
    </location>
</feature>
<feature type="compositionally biased region" description="Basic and acidic residues" evidence="1">
    <location>
        <begin position="325"/>
        <end position="337"/>
    </location>
</feature>
<dbReference type="RefSeq" id="YP_008060311.1">
    <property type="nucleotide sequence ID" value="NC_021340.1"/>
</dbReference>
<sequence>MANPKPDDALEQSPALKRLLTNLAQNYYEGEDGPVEVRWTDRTAHASTDPDGTPVVHVNVDAPWDIYEATGAHALRLLVDTLSHEVQHHNDSEIEGKGDFMEQFNDGYAKLAGMVINVLEDNHIDYNRHRKYRGLKSVHDWQIQTQMSNDERRPPMGELDPRDQAVQGFIQLAFSGSVKGLSDADPEVREALLDVAPKCEQVKQARSPEARKEMAAEVVERLTEVIPKRPDLPDWLKDLIRDLMEDMERSHFDPDDAPEDSEFDPEDAEQEEAGTGDGGDGEDDAGQQDDDPTSSGGSGGSGDETGEEGEDGSGGGAGDEDGDGEGGRTQREGDNRTVIELTGGQEDASNIRVTK</sequence>
<dbReference type="KEGG" id="vg:16194270"/>
<accession>R4T663</accession>
<feature type="compositionally biased region" description="Acidic residues" evidence="1">
    <location>
        <begin position="255"/>
        <end position="292"/>
    </location>
</feature>
<evidence type="ECO:0000256" key="1">
    <source>
        <dbReference type="SAM" id="MobiDB-lite"/>
    </source>
</evidence>
<protein>
    <submittedName>
        <fullName evidence="2">Uncharacterized protein</fullName>
    </submittedName>
</protein>
<dbReference type="Proteomes" id="UP000203112">
    <property type="component" value="Segment"/>
</dbReference>
<reference evidence="2 3" key="1">
    <citation type="submission" date="2012-12" db="EMBL/GenBank/DDBJ databases">
        <authorList>
            <person name="Sencilo A."/>
            <person name="Jacobs-Sera D."/>
            <person name="Russell D.A."/>
            <person name="Ko C."/>
            <person name="Atanasova N."/>
            <person name="Osterlund E."/>
            <person name="Oksanen H.M."/>
            <person name="Bamford D.H."/>
            <person name="Hatfull G.F."/>
            <person name="Roine E."/>
            <person name="Hendrix R.W."/>
        </authorList>
    </citation>
    <scope>NUCLEOTIDE SEQUENCE [LARGE SCALE GENOMIC DNA]</scope>
</reference>
<keyword evidence="3" id="KW-1185">Reference proteome</keyword>
<dbReference type="GeneID" id="16194270"/>
<name>R4T663_9CAUD</name>
<evidence type="ECO:0000313" key="3">
    <source>
        <dbReference type="Proteomes" id="UP000203112"/>
    </source>
</evidence>
<dbReference type="EMBL" id="KC292024">
    <property type="protein sequence ID" value="AGM11169.1"/>
    <property type="molecule type" value="Genomic_DNA"/>
</dbReference>